<reference evidence="1 2" key="1">
    <citation type="submission" date="2024-09" db="EMBL/GenBank/DDBJ databases">
        <authorList>
            <person name="Lee S.D."/>
        </authorList>
    </citation>
    <scope>NUCLEOTIDE SEQUENCE [LARGE SCALE GENOMIC DNA]</scope>
    <source>
        <strain evidence="1 2">N1-5</strain>
    </source>
</reference>
<proteinExistence type="predicted"/>
<protein>
    <recommendedName>
        <fullName evidence="3">Acyl-CoA dehydrogenase</fullName>
    </recommendedName>
</protein>
<dbReference type="EMBL" id="JBHEZZ010000026">
    <property type="protein sequence ID" value="MFC1406085.1"/>
    <property type="molecule type" value="Genomic_DNA"/>
</dbReference>
<organism evidence="1 2">
    <name type="scientific">Streptacidiphilus cavernicola</name>
    <dbReference type="NCBI Taxonomy" id="3342716"/>
    <lineage>
        <taxon>Bacteria</taxon>
        <taxon>Bacillati</taxon>
        <taxon>Actinomycetota</taxon>
        <taxon>Actinomycetes</taxon>
        <taxon>Kitasatosporales</taxon>
        <taxon>Streptomycetaceae</taxon>
        <taxon>Streptacidiphilus</taxon>
    </lineage>
</organism>
<dbReference type="RefSeq" id="WP_198037627.1">
    <property type="nucleotide sequence ID" value="NZ_JBHEZZ010000026.1"/>
</dbReference>
<evidence type="ECO:0008006" key="3">
    <source>
        <dbReference type="Google" id="ProtNLM"/>
    </source>
</evidence>
<accession>A0ABV6UX82</accession>
<comment type="caution">
    <text evidence="1">The sequence shown here is derived from an EMBL/GenBank/DDBJ whole genome shotgun (WGS) entry which is preliminary data.</text>
</comment>
<name>A0ABV6UX82_9ACTN</name>
<evidence type="ECO:0000313" key="1">
    <source>
        <dbReference type="EMBL" id="MFC1406085.1"/>
    </source>
</evidence>
<sequence length="54" mass="5516">MNYTLDPELVPLLAARAEQAAGVAAREPGDWRSIREAGSLGQAAMAALVPGPVG</sequence>
<dbReference type="Proteomes" id="UP001592528">
    <property type="component" value="Unassembled WGS sequence"/>
</dbReference>
<evidence type="ECO:0000313" key="2">
    <source>
        <dbReference type="Proteomes" id="UP001592528"/>
    </source>
</evidence>
<gene>
    <name evidence="1" type="ORF">ACEZDJ_32805</name>
</gene>
<keyword evidence="2" id="KW-1185">Reference proteome</keyword>